<proteinExistence type="predicted"/>
<reference evidence="1 2" key="1">
    <citation type="submission" date="2016-11" db="EMBL/GenBank/DDBJ databases">
        <authorList>
            <person name="Jaros S."/>
            <person name="Januszkiewicz K."/>
            <person name="Wedrychowicz H."/>
        </authorList>
    </citation>
    <scope>NUCLEOTIDE SEQUENCE [LARGE SCALE GENOMIC DNA]</scope>
    <source>
        <strain evidence="1 2">GAS138</strain>
    </source>
</reference>
<name>A0A1M5NHM8_9BRAD</name>
<organism evidence="1 2">
    <name type="scientific">Bradyrhizobium erythrophlei</name>
    <dbReference type="NCBI Taxonomy" id="1437360"/>
    <lineage>
        <taxon>Bacteria</taxon>
        <taxon>Pseudomonadati</taxon>
        <taxon>Pseudomonadota</taxon>
        <taxon>Alphaproteobacteria</taxon>
        <taxon>Hyphomicrobiales</taxon>
        <taxon>Nitrobacteraceae</taxon>
        <taxon>Bradyrhizobium</taxon>
    </lineage>
</organism>
<dbReference type="OrthoDB" id="9152081at2"/>
<evidence type="ECO:0000313" key="1">
    <source>
        <dbReference type="EMBL" id="SHG88967.1"/>
    </source>
</evidence>
<protein>
    <submittedName>
        <fullName evidence="1">Uncharacterized protein</fullName>
    </submittedName>
</protein>
<gene>
    <name evidence="1" type="ORF">SAMN05443248_2999</name>
</gene>
<sequence>MSHFTVLVISDKALDRETLTPILQPWHEYECTGTDDQYVIDVDVTDEVKEEFNKPRQVVVLADGSVHSRYDQRFYTKEPEKKASWDTRKEFELPAGAVEQEMAADEARKHGVGYKTMAECATDYFGAFERDDRFFNKTNPKKKWDWWQIGGRWSDMIRLRGDVCEAMRHVQVLTERRLPIPDSTKALIDGVQMGERSWTNKNEPERVGYCDVARKRQIDFDAMRDEAEKSTLETHAKAAAIIAGRPFETWEEVRARFEAMPTDNAVVTAGGDRWEPVRKAFHSQPVIVDLKAAEMLSFFDSDADLKMFRMSPEDVALRARRRALQTFAVVKDGQWYERGSMGWWGCVSDEKDADTWDQQFSDLIDGLPDDTCLAVVDCHI</sequence>
<dbReference type="EMBL" id="LT670817">
    <property type="protein sequence ID" value="SHG88967.1"/>
    <property type="molecule type" value="Genomic_DNA"/>
</dbReference>
<evidence type="ECO:0000313" key="2">
    <source>
        <dbReference type="Proteomes" id="UP000189796"/>
    </source>
</evidence>
<dbReference type="RefSeq" id="WP_079601936.1">
    <property type="nucleotide sequence ID" value="NZ_LT670817.1"/>
</dbReference>
<accession>A0A1M5NHM8</accession>
<dbReference type="AlphaFoldDB" id="A0A1M5NHM8"/>
<dbReference type="Proteomes" id="UP000189796">
    <property type="component" value="Chromosome I"/>
</dbReference>